<gene>
    <name evidence="2" type="ORF">OTI717_LOCUS23556</name>
</gene>
<sequence>MILNACSKYSCVIADDDDDGGVEEVKSFQEQEMEKQKLLYEQNRVASRGAAETVLLYIRASKGENNEMLRRTLQLGISLLHGGNREVQKRMLDYLKETKDVGYFTSLATLMANCSVLDLDTFERCIKADVLGVGTEGMAEEKNLHDADFIISLFRFCQLLCEGHNLEFQNYLRLQIGSST</sequence>
<dbReference type="GO" id="GO:0033017">
    <property type="term" value="C:sarcoplasmic reticulum membrane"/>
    <property type="evidence" value="ECO:0007669"/>
    <property type="project" value="TreeGrafter"/>
</dbReference>
<dbReference type="GO" id="GO:0030018">
    <property type="term" value="C:Z disc"/>
    <property type="evidence" value="ECO:0007669"/>
    <property type="project" value="TreeGrafter"/>
</dbReference>
<feature type="non-terminal residue" evidence="2">
    <location>
        <position position="180"/>
    </location>
</feature>
<reference evidence="2" key="1">
    <citation type="submission" date="2021-02" db="EMBL/GenBank/DDBJ databases">
        <authorList>
            <person name="Nowell W R."/>
        </authorList>
    </citation>
    <scope>NUCLEOTIDE SEQUENCE</scope>
</reference>
<comment type="caution">
    <text evidence="2">The sequence shown here is derived from an EMBL/GenBank/DDBJ whole genome shotgun (WGS) entry which is preliminary data.</text>
</comment>
<evidence type="ECO:0000313" key="2">
    <source>
        <dbReference type="EMBL" id="CAF3896541.1"/>
    </source>
</evidence>
<evidence type="ECO:0000313" key="3">
    <source>
        <dbReference type="Proteomes" id="UP000663823"/>
    </source>
</evidence>
<organism evidence="2 3">
    <name type="scientific">Rotaria sordida</name>
    <dbReference type="NCBI Taxonomy" id="392033"/>
    <lineage>
        <taxon>Eukaryota</taxon>
        <taxon>Metazoa</taxon>
        <taxon>Spiralia</taxon>
        <taxon>Gnathifera</taxon>
        <taxon>Rotifera</taxon>
        <taxon>Eurotatoria</taxon>
        <taxon>Bdelloidea</taxon>
        <taxon>Philodinida</taxon>
        <taxon>Philodinidae</taxon>
        <taxon>Rotaria</taxon>
    </lineage>
</organism>
<protein>
    <recommendedName>
        <fullName evidence="1">RyR/IP3R Homology associated domain-containing protein</fullName>
    </recommendedName>
</protein>
<proteinExistence type="predicted"/>
<dbReference type="Proteomes" id="UP000663823">
    <property type="component" value="Unassembled WGS sequence"/>
</dbReference>
<dbReference type="GO" id="GO:0014808">
    <property type="term" value="P:release of sequestered calcium ion into cytosol by sarcoplasmic reticulum"/>
    <property type="evidence" value="ECO:0007669"/>
    <property type="project" value="TreeGrafter"/>
</dbReference>
<dbReference type="GO" id="GO:0006941">
    <property type="term" value="P:striated muscle contraction"/>
    <property type="evidence" value="ECO:0007669"/>
    <property type="project" value="TreeGrafter"/>
</dbReference>
<dbReference type="GO" id="GO:0005219">
    <property type="term" value="F:ryanodine-sensitive calcium-release channel activity"/>
    <property type="evidence" value="ECO:0007669"/>
    <property type="project" value="TreeGrafter"/>
</dbReference>
<dbReference type="GO" id="GO:0042383">
    <property type="term" value="C:sarcolemma"/>
    <property type="evidence" value="ECO:0007669"/>
    <property type="project" value="TreeGrafter"/>
</dbReference>
<dbReference type="InterPro" id="IPR013662">
    <property type="entry name" value="RIH_assoc-dom"/>
</dbReference>
<dbReference type="EMBL" id="CAJOAX010004241">
    <property type="protein sequence ID" value="CAF3896541.1"/>
    <property type="molecule type" value="Genomic_DNA"/>
</dbReference>
<evidence type="ECO:0000259" key="1">
    <source>
        <dbReference type="Pfam" id="PF08454"/>
    </source>
</evidence>
<dbReference type="PANTHER" id="PTHR46399:SF8">
    <property type="entry name" value="B30.2_SPRY DOMAIN-CONTAINING PROTEIN"/>
    <property type="match status" value="1"/>
</dbReference>
<accession>A0A819HD59</accession>
<name>A0A819HD59_9BILA</name>
<feature type="domain" description="RyR/IP3R Homology associated" evidence="1">
    <location>
        <begin position="146"/>
        <end position="178"/>
    </location>
</feature>
<dbReference type="GO" id="GO:0005790">
    <property type="term" value="C:smooth endoplasmic reticulum"/>
    <property type="evidence" value="ECO:0007669"/>
    <property type="project" value="TreeGrafter"/>
</dbReference>
<dbReference type="GO" id="GO:0034704">
    <property type="term" value="C:calcium channel complex"/>
    <property type="evidence" value="ECO:0007669"/>
    <property type="project" value="TreeGrafter"/>
</dbReference>
<dbReference type="AlphaFoldDB" id="A0A819HD59"/>
<dbReference type="Pfam" id="PF08454">
    <property type="entry name" value="RIH_assoc"/>
    <property type="match status" value="1"/>
</dbReference>
<dbReference type="InterPro" id="IPR015925">
    <property type="entry name" value="Ryanodine_IP3_receptor"/>
</dbReference>
<dbReference type="PANTHER" id="PTHR46399">
    <property type="entry name" value="B30.2/SPRY DOMAIN-CONTAINING PROTEIN"/>
    <property type="match status" value="1"/>
</dbReference>